<dbReference type="InterPro" id="IPR006101">
    <property type="entry name" value="Glyco_hydro_2"/>
</dbReference>
<dbReference type="SUPFAM" id="SSF49303">
    <property type="entry name" value="beta-Galactosidase/glucuronidase domain"/>
    <property type="match status" value="1"/>
</dbReference>
<dbReference type="Pfam" id="PF11721">
    <property type="entry name" value="Malectin"/>
    <property type="match status" value="1"/>
</dbReference>
<dbReference type="Gene3D" id="2.60.40.10">
    <property type="entry name" value="Immunoglobulins"/>
    <property type="match status" value="2"/>
</dbReference>
<comment type="caution">
    <text evidence="9">The sequence shown here is derived from an EMBL/GenBank/DDBJ whole genome shotgun (WGS) entry which is preliminary data.</text>
</comment>
<proteinExistence type="inferred from homology"/>
<dbReference type="EMBL" id="JBBHJY010000001">
    <property type="protein sequence ID" value="MEJ6008798.1"/>
    <property type="molecule type" value="Genomic_DNA"/>
</dbReference>
<reference evidence="9 10" key="1">
    <citation type="submission" date="2024-03" db="EMBL/GenBank/DDBJ databases">
        <authorList>
            <person name="Jo J.-H."/>
        </authorList>
    </citation>
    <scope>NUCLEOTIDE SEQUENCE [LARGE SCALE GENOMIC DNA]</scope>
    <source>
        <strain evidence="9 10">AS3R-12</strain>
    </source>
</reference>
<dbReference type="InterPro" id="IPR006102">
    <property type="entry name" value="Ig-like_GH2"/>
</dbReference>
<dbReference type="Pfam" id="PF02837">
    <property type="entry name" value="Glyco_hydro_2_N"/>
    <property type="match status" value="1"/>
</dbReference>
<dbReference type="SUPFAM" id="SSF49785">
    <property type="entry name" value="Galactose-binding domain-like"/>
    <property type="match status" value="2"/>
</dbReference>
<feature type="domain" description="Glycoside hydrolase family 2 immunoglobulin-like beta-sandwich" evidence="5">
    <location>
        <begin position="231"/>
        <end position="330"/>
    </location>
</feature>
<dbReference type="PANTHER" id="PTHR42732">
    <property type="entry name" value="BETA-GALACTOSIDASE"/>
    <property type="match status" value="1"/>
</dbReference>
<keyword evidence="10" id="KW-1185">Reference proteome</keyword>
<evidence type="ECO:0000259" key="5">
    <source>
        <dbReference type="Pfam" id="PF00703"/>
    </source>
</evidence>
<keyword evidence="3" id="KW-0326">Glycosidase</keyword>
<dbReference type="Pfam" id="PF00703">
    <property type="entry name" value="Glyco_hydro_2"/>
    <property type="match status" value="1"/>
</dbReference>
<organism evidence="9 10">
    <name type="scientific">Novosphingobium aquae</name>
    <dbReference type="NCBI Taxonomy" id="3133435"/>
    <lineage>
        <taxon>Bacteria</taxon>
        <taxon>Pseudomonadati</taxon>
        <taxon>Pseudomonadota</taxon>
        <taxon>Alphaproteobacteria</taxon>
        <taxon>Sphingomonadales</taxon>
        <taxon>Sphingomonadaceae</taxon>
        <taxon>Novosphingobium</taxon>
    </lineage>
</organism>
<dbReference type="RefSeq" id="WP_339964433.1">
    <property type="nucleotide sequence ID" value="NZ_JBBHJY010000001.1"/>
</dbReference>
<dbReference type="InterPro" id="IPR013783">
    <property type="entry name" value="Ig-like_fold"/>
</dbReference>
<evidence type="ECO:0000256" key="4">
    <source>
        <dbReference type="SAM" id="SignalP"/>
    </source>
</evidence>
<dbReference type="InterPro" id="IPR006103">
    <property type="entry name" value="Glyco_hydro_2_cat"/>
</dbReference>
<name>A0ABU8S5P5_9SPHN</name>
<dbReference type="Gene3D" id="2.60.120.430">
    <property type="entry name" value="Galactose-binding lectin"/>
    <property type="match status" value="1"/>
</dbReference>
<keyword evidence="4" id="KW-0732">Signal</keyword>
<feature type="domain" description="Glycosyl hydrolases family 2 sugar binding" evidence="7">
    <location>
        <begin position="71"/>
        <end position="207"/>
    </location>
</feature>
<feature type="domain" description="Glycoside hydrolase family 2 catalytic" evidence="6">
    <location>
        <begin position="339"/>
        <end position="627"/>
    </location>
</feature>
<feature type="chain" id="PRO_5047456884" evidence="4">
    <location>
        <begin position="24"/>
        <end position="904"/>
    </location>
</feature>
<evidence type="ECO:0000313" key="10">
    <source>
        <dbReference type="Proteomes" id="UP001379235"/>
    </source>
</evidence>
<dbReference type="InterPro" id="IPR008979">
    <property type="entry name" value="Galactose-bd-like_sf"/>
</dbReference>
<dbReference type="InterPro" id="IPR036156">
    <property type="entry name" value="Beta-gal/glucu_dom_sf"/>
</dbReference>
<dbReference type="InterPro" id="IPR021720">
    <property type="entry name" value="Malectin_dom"/>
</dbReference>
<evidence type="ECO:0000259" key="7">
    <source>
        <dbReference type="Pfam" id="PF02837"/>
    </source>
</evidence>
<evidence type="ECO:0000259" key="6">
    <source>
        <dbReference type="Pfam" id="PF02836"/>
    </source>
</evidence>
<protein>
    <submittedName>
        <fullName evidence="9">Glycoside hydrolase family 2 TIM barrel-domain containing protein</fullName>
    </submittedName>
</protein>
<evidence type="ECO:0000256" key="1">
    <source>
        <dbReference type="ARBA" id="ARBA00007401"/>
    </source>
</evidence>
<accession>A0ABU8S5P5</accession>
<sequence length="904" mass="98742">MSSKFAVRACLVCLLLLPAASYANGPYPREATSQGVTGARIVIPLTDGWRFRQGEGTSRAEGLTFDDHAWASVSLPHSWNRVGLYQPQVPSRINTPEVINKAMGLGWYRLSFTSPARLAGKRVWLEFDAASRIASVWLNGKLLGEHQGGYSRFRFDATDALRTDGPNILAVRTDNSRPAPGSSTVDVLPLSGDFFVPGGLYRPVRIVVTNNVHVDMLDSGGPGTYATTRSIEGGSAVVDTEARVANGAKAASTVRVRARLIDAQGTVVASQDQLEAIAPGGMVTVKNSLRVDKARLWQAVDDPYLYRFVLDVLKPDGEVIDSVEQPFGIRTIEISPTRGFLLNGKPYAIRGVGYHQDREDKGWAISRADVEGDIKLLREMGATSIRLTHYQHSQYIHELADQYGLILWDEIPLVSQWTFGEAEVATEKLRANARQQMTELIRQNQNHASVAVWGIANEVDFGNSLPAFLTGFKGAGPDPLPLLAELNQYAKTLDPTRPTALATCCEGRLFAADVTVPITAPAADVGGANRYFGWYFGEPGDLPGHLDLLRSQRPSQPLSVTEYGAGGALSVHTDNVLGGMVDSRGRAQPEEYESYVHEQTWPLLSRRSDLWGTWLWAAFDFASTVRHEGDADDINTKGLIAFDHKTRKDAYYFYMANWTSTPMVYVTGRRYANRAYAVTDVRVYSNARRTTLTVNGNALPTLTDCPQRVCVWTGIQLQSGANEILARGEFSSGSQEDRIFWQVAPEALRSTRIDSGAMVAARAAAGVFGSDNFFQGGKPGSVVKPADFGKPAQPTQIAGTADSEIAATYREGEFRYRIPVSNGKYRVTLTFIEPSDKSVRVFDVLAGGRVAIGRFDPAKSGAAANAAVIRSFVTPVRDGLLDLWFKPRSGQAIVSAIQVERVDH</sequence>
<keyword evidence="2 9" id="KW-0378">Hydrolase</keyword>
<evidence type="ECO:0000256" key="2">
    <source>
        <dbReference type="ARBA" id="ARBA00022801"/>
    </source>
</evidence>
<dbReference type="GO" id="GO:0016787">
    <property type="term" value="F:hydrolase activity"/>
    <property type="evidence" value="ECO:0007669"/>
    <property type="project" value="UniProtKB-KW"/>
</dbReference>
<dbReference type="InterPro" id="IPR006104">
    <property type="entry name" value="Glyco_hydro_2_N"/>
</dbReference>
<evidence type="ECO:0000256" key="3">
    <source>
        <dbReference type="ARBA" id="ARBA00023295"/>
    </source>
</evidence>
<dbReference type="Gene3D" id="2.60.120.260">
    <property type="entry name" value="Galactose-binding domain-like"/>
    <property type="match status" value="1"/>
</dbReference>
<gene>
    <name evidence="9" type="ORF">WG900_02580</name>
</gene>
<dbReference type="Pfam" id="PF02836">
    <property type="entry name" value="Glyco_hydro_2_C"/>
    <property type="match status" value="1"/>
</dbReference>
<dbReference type="InterPro" id="IPR051913">
    <property type="entry name" value="GH2_Domain-Containing"/>
</dbReference>
<dbReference type="PANTHER" id="PTHR42732:SF1">
    <property type="entry name" value="BETA-MANNOSIDASE"/>
    <property type="match status" value="1"/>
</dbReference>
<evidence type="ECO:0000259" key="8">
    <source>
        <dbReference type="Pfam" id="PF11721"/>
    </source>
</evidence>
<dbReference type="PRINTS" id="PR00132">
    <property type="entry name" value="GLHYDRLASE2"/>
</dbReference>
<evidence type="ECO:0000313" key="9">
    <source>
        <dbReference type="EMBL" id="MEJ6008798.1"/>
    </source>
</evidence>
<dbReference type="InterPro" id="IPR017853">
    <property type="entry name" value="GH"/>
</dbReference>
<feature type="signal peptide" evidence="4">
    <location>
        <begin position="1"/>
        <end position="23"/>
    </location>
</feature>
<dbReference type="Gene3D" id="3.20.20.80">
    <property type="entry name" value="Glycosidases"/>
    <property type="match status" value="1"/>
</dbReference>
<feature type="domain" description="Malectin" evidence="8">
    <location>
        <begin position="754"/>
        <end position="882"/>
    </location>
</feature>
<dbReference type="Proteomes" id="UP001379235">
    <property type="component" value="Unassembled WGS sequence"/>
</dbReference>
<dbReference type="SUPFAM" id="SSF51445">
    <property type="entry name" value="(Trans)glycosidases"/>
    <property type="match status" value="1"/>
</dbReference>
<comment type="similarity">
    <text evidence="1">Belongs to the glycosyl hydrolase 2 family.</text>
</comment>